<keyword evidence="1" id="KW-0812">Transmembrane</keyword>
<organism evidence="2 3">
    <name type="scientific">Sphingomonas floccifaciens</name>
    <dbReference type="NCBI Taxonomy" id="1844115"/>
    <lineage>
        <taxon>Bacteria</taxon>
        <taxon>Pseudomonadati</taxon>
        <taxon>Pseudomonadota</taxon>
        <taxon>Alphaproteobacteria</taxon>
        <taxon>Sphingomonadales</taxon>
        <taxon>Sphingomonadaceae</taxon>
        <taxon>Sphingomonas</taxon>
    </lineage>
</organism>
<gene>
    <name evidence="2" type="ORF">ACFSC3_08415</name>
</gene>
<feature type="transmembrane region" description="Helical" evidence="1">
    <location>
        <begin position="87"/>
        <end position="111"/>
    </location>
</feature>
<keyword evidence="1" id="KW-1133">Transmembrane helix</keyword>
<dbReference type="RefSeq" id="WP_380939964.1">
    <property type="nucleotide sequence ID" value="NZ_JBHUFC010000003.1"/>
</dbReference>
<accession>A0ABW4NBR5</accession>
<keyword evidence="3" id="KW-1185">Reference proteome</keyword>
<name>A0ABW4NBR5_9SPHN</name>
<evidence type="ECO:0000313" key="3">
    <source>
        <dbReference type="Proteomes" id="UP001597283"/>
    </source>
</evidence>
<sequence length="165" mass="18291">MAYNDRSLRGVGGWLMFFILTLTVFGPLRAVATTAQSLYTDPSVATTYGASWATLQIVEWTLVAASVGASIWLGWRLYAVHVWRSVQLVLVGLWTLGPLTLIIDLVVASLFARTSPFDHIGVIAPELLRGFVYAAIWTAYLLRSERVANTYDRYPESDSLSAVFE</sequence>
<dbReference type="Proteomes" id="UP001597283">
    <property type="component" value="Unassembled WGS sequence"/>
</dbReference>
<dbReference type="InterPro" id="IPR019690">
    <property type="entry name" value="DUF2569"/>
</dbReference>
<feature type="transmembrane region" description="Helical" evidence="1">
    <location>
        <begin position="123"/>
        <end position="142"/>
    </location>
</feature>
<evidence type="ECO:0000313" key="2">
    <source>
        <dbReference type="EMBL" id="MFD1787593.1"/>
    </source>
</evidence>
<proteinExistence type="predicted"/>
<protein>
    <submittedName>
        <fullName evidence="2">DUF2569 family protein</fullName>
    </submittedName>
</protein>
<dbReference type="Pfam" id="PF10754">
    <property type="entry name" value="DUF2569"/>
    <property type="match status" value="1"/>
</dbReference>
<dbReference type="EMBL" id="JBHUFC010000003">
    <property type="protein sequence ID" value="MFD1787593.1"/>
    <property type="molecule type" value="Genomic_DNA"/>
</dbReference>
<keyword evidence="1" id="KW-0472">Membrane</keyword>
<evidence type="ECO:0000256" key="1">
    <source>
        <dbReference type="SAM" id="Phobius"/>
    </source>
</evidence>
<feature type="transmembrane region" description="Helical" evidence="1">
    <location>
        <begin position="52"/>
        <end position="75"/>
    </location>
</feature>
<comment type="caution">
    <text evidence="2">The sequence shown here is derived from an EMBL/GenBank/DDBJ whole genome shotgun (WGS) entry which is preliminary data.</text>
</comment>
<feature type="transmembrane region" description="Helical" evidence="1">
    <location>
        <begin position="12"/>
        <end position="32"/>
    </location>
</feature>
<reference evidence="3" key="1">
    <citation type="journal article" date="2019" name="Int. J. Syst. Evol. Microbiol.">
        <title>The Global Catalogue of Microorganisms (GCM) 10K type strain sequencing project: providing services to taxonomists for standard genome sequencing and annotation.</title>
        <authorList>
            <consortium name="The Broad Institute Genomics Platform"/>
            <consortium name="The Broad Institute Genome Sequencing Center for Infectious Disease"/>
            <person name="Wu L."/>
            <person name="Ma J."/>
        </authorList>
    </citation>
    <scope>NUCLEOTIDE SEQUENCE [LARGE SCALE GENOMIC DNA]</scope>
    <source>
        <strain evidence="3">Q85</strain>
    </source>
</reference>